<sequence length="245" mass="27189">MKKALTMLCGLLPLNPVKIFLLRALGHSISYKSHIGISVLYVDKLELRKHSRIKHLNFLKMKKLVLGEESFIGNYNIIKGPMEVSLADKAGISKQNKIRRSYAPISYGRAVLQLGQNTIIVSKHFLDLTKSIYVGDNSIIAGIGSQFWTHGYYHAAQGKDRIRIDGDIHIGNNVYIGSGCIFNPGVKVSDAIHIGAGSVISKNLVDKGMYVSQGLRYIENSIEAIKSKLTKVEGFDLIEQVYTKK</sequence>
<dbReference type="GO" id="GO:0005829">
    <property type="term" value="C:cytosol"/>
    <property type="evidence" value="ECO:0007669"/>
    <property type="project" value="TreeGrafter"/>
</dbReference>
<evidence type="ECO:0000313" key="3">
    <source>
        <dbReference type="EMBL" id="MBA6151930.1"/>
    </source>
</evidence>
<dbReference type="InterPro" id="IPR051159">
    <property type="entry name" value="Hexapeptide_acetyltransf"/>
</dbReference>
<evidence type="ECO:0008006" key="5">
    <source>
        <dbReference type="Google" id="ProtNLM"/>
    </source>
</evidence>
<accession>A0A7W2R3E9</accession>
<name>A0A7W2R3E9_9FLAO</name>
<dbReference type="Proteomes" id="UP000541857">
    <property type="component" value="Unassembled WGS sequence"/>
</dbReference>
<dbReference type="Gene3D" id="2.160.10.10">
    <property type="entry name" value="Hexapeptide repeat proteins"/>
    <property type="match status" value="1"/>
</dbReference>
<dbReference type="GO" id="GO:0008374">
    <property type="term" value="F:O-acyltransferase activity"/>
    <property type="evidence" value="ECO:0007669"/>
    <property type="project" value="TreeGrafter"/>
</dbReference>
<dbReference type="PANTHER" id="PTHR23416">
    <property type="entry name" value="SIALIC ACID SYNTHASE-RELATED"/>
    <property type="match status" value="1"/>
</dbReference>
<reference evidence="3 4" key="1">
    <citation type="submission" date="2020-07" db="EMBL/GenBank/DDBJ databases">
        <title>Bacterium isolated from marine sediment.</title>
        <authorList>
            <person name="Shang D."/>
        </authorList>
    </citation>
    <scope>NUCLEOTIDE SEQUENCE [LARGE SCALE GENOMIC DNA]</scope>
    <source>
        <strain evidence="3 4">F6074</strain>
    </source>
</reference>
<evidence type="ECO:0000313" key="4">
    <source>
        <dbReference type="Proteomes" id="UP000541857"/>
    </source>
</evidence>
<gene>
    <name evidence="3" type="ORF">H3Z82_04235</name>
</gene>
<keyword evidence="4" id="KW-1185">Reference proteome</keyword>
<evidence type="ECO:0000256" key="2">
    <source>
        <dbReference type="ARBA" id="ARBA00022679"/>
    </source>
</evidence>
<proteinExistence type="inferred from homology"/>
<dbReference type="PANTHER" id="PTHR23416:SF23">
    <property type="entry name" value="ACETYLTRANSFERASE C18B11.09C-RELATED"/>
    <property type="match status" value="1"/>
</dbReference>
<dbReference type="EMBL" id="JACGLT010000002">
    <property type="protein sequence ID" value="MBA6151930.1"/>
    <property type="molecule type" value="Genomic_DNA"/>
</dbReference>
<comment type="similarity">
    <text evidence="1">Belongs to the transferase hexapeptide repeat family.</text>
</comment>
<dbReference type="SUPFAM" id="SSF51161">
    <property type="entry name" value="Trimeric LpxA-like enzymes"/>
    <property type="match status" value="1"/>
</dbReference>
<comment type="caution">
    <text evidence="3">The sequence shown here is derived from an EMBL/GenBank/DDBJ whole genome shotgun (WGS) entry which is preliminary data.</text>
</comment>
<organism evidence="3 4">
    <name type="scientific">Gelidibacter maritimus</name>
    <dbReference type="NCBI Taxonomy" id="2761487"/>
    <lineage>
        <taxon>Bacteria</taxon>
        <taxon>Pseudomonadati</taxon>
        <taxon>Bacteroidota</taxon>
        <taxon>Flavobacteriia</taxon>
        <taxon>Flavobacteriales</taxon>
        <taxon>Flavobacteriaceae</taxon>
        <taxon>Gelidibacter</taxon>
    </lineage>
</organism>
<evidence type="ECO:0000256" key="1">
    <source>
        <dbReference type="ARBA" id="ARBA00007274"/>
    </source>
</evidence>
<dbReference type="InterPro" id="IPR011004">
    <property type="entry name" value="Trimer_LpxA-like_sf"/>
</dbReference>
<keyword evidence="2" id="KW-0808">Transferase</keyword>
<dbReference type="RefSeq" id="WP_182202819.1">
    <property type="nucleotide sequence ID" value="NZ_JACGLT010000002.1"/>
</dbReference>
<protein>
    <recommendedName>
        <fullName evidence="5">Acyltransferase</fullName>
    </recommendedName>
</protein>
<dbReference type="AlphaFoldDB" id="A0A7W2R3E9"/>